<sequence>MTTDIAVRKFLVALSNRLDFHCQCETRMVLRNAKQAYGDCWWCDICKKKKNEEELVFHCPKMRSTIHPNGYDYCINCAIDCFRHKAIAKYKAEQGQEDVSHSDLLSDEPDLCKTIEEIAKRQQNFVDAIKPGKSIYNEDIDEKKKEDHLMRFPKIERATCIEDLSKIRHASRKVVESAYELVNIIEKLNLALDSEAFKICILYFVCIDAEDVIQWLCWIRNEKYKDTVDKDKIRKMEIKGKQLEILTESNLVSFGFRQVDDALDVVQQIRERDHDNFFFFFVLGISKKNFCLLEQLYFVEEIFKKKKVLKKKKLRDKNVLHLRK</sequence>
<comment type="caution">
    <text evidence="1">The sequence shown here is derived from an EMBL/GenBank/DDBJ whole genome shotgun (WGS) entry which is preliminary data.</text>
</comment>
<name>X6MWF2_RETFI</name>
<dbReference type="EMBL" id="ASPP01015710">
    <property type="protein sequence ID" value="ETO17956.1"/>
    <property type="molecule type" value="Genomic_DNA"/>
</dbReference>
<organism evidence="1 2">
    <name type="scientific">Reticulomyxa filosa</name>
    <dbReference type="NCBI Taxonomy" id="46433"/>
    <lineage>
        <taxon>Eukaryota</taxon>
        <taxon>Sar</taxon>
        <taxon>Rhizaria</taxon>
        <taxon>Retaria</taxon>
        <taxon>Foraminifera</taxon>
        <taxon>Monothalamids</taxon>
        <taxon>Reticulomyxidae</taxon>
        <taxon>Reticulomyxa</taxon>
    </lineage>
</organism>
<evidence type="ECO:0000313" key="2">
    <source>
        <dbReference type="Proteomes" id="UP000023152"/>
    </source>
</evidence>
<reference evidence="1 2" key="1">
    <citation type="journal article" date="2013" name="Curr. Biol.">
        <title>The Genome of the Foraminiferan Reticulomyxa filosa.</title>
        <authorList>
            <person name="Glockner G."/>
            <person name="Hulsmann N."/>
            <person name="Schleicher M."/>
            <person name="Noegel A.A."/>
            <person name="Eichinger L."/>
            <person name="Gallinger C."/>
            <person name="Pawlowski J."/>
            <person name="Sierra R."/>
            <person name="Euteneuer U."/>
            <person name="Pillet L."/>
            <person name="Moustafa A."/>
            <person name="Platzer M."/>
            <person name="Groth M."/>
            <person name="Szafranski K."/>
            <person name="Schliwa M."/>
        </authorList>
    </citation>
    <scope>NUCLEOTIDE SEQUENCE [LARGE SCALE GENOMIC DNA]</scope>
</reference>
<gene>
    <name evidence="1" type="ORF">RFI_19349</name>
</gene>
<dbReference type="InterPro" id="IPR013761">
    <property type="entry name" value="SAM/pointed_sf"/>
</dbReference>
<dbReference type="SUPFAM" id="SSF47769">
    <property type="entry name" value="SAM/Pointed domain"/>
    <property type="match status" value="1"/>
</dbReference>
<proteinExistence type="predicted"/>
<dbReference type="Proteomes" id="UP000023152">
    <property type="component" value="Unassembled WGS sequence"/>
</dbReference>
<accession>X6MWF2</accession>
<protein>
    <submittedName>
        <fullName evidence="1">Uncharacterized protein</fullName>
    </submittedName>
</protein>
<keyword evidence="2" id="KW-1185">Reference proteome</keyword>
<evidence type="ECO:0000313" key="1">
    <source>
        <dbReference type="EMBL" id="ETO17956.1"/>
    </source>
</evidence>
<dbReference type="AlphaFoldDB" id="X6MWF2"/>